<evidence type="ECO:0000313" key="2">
    <source>
        <dbReference type="Proteomes" id="UP000233837"/>
    </source>
</evidence>
<gene>
    <name evidence="1" type="ORF">MA16_Dca014160</name>
</gene>
<proteinExistence type="predicted"/>
<keyword evidence="2" id="KW-1185">Reference proteome</keyword>
<protein>
    <submittedName>
        <fullName evidence="1">Uncharacterized protein</fullName>
    </submittedName>
</protein>
<dbReference type="EMBL" id="KZ503248">
    <property type="protein sequence ID" value="PKU66741.1"/>
    <property type="molecule type" value="Genomic_DNA"/>
</dbReference>
<reference evidence="1 2" key="2">
    <citation type="journal article" date="2017" name="Nature">
        <title>The Apostasia genome and the evolution of orchids.</title>
        <authorList>
            <person name="Zhang G.Q."/>
            <person name="Liu K.W."/>
            <person name="Li Z."/>
            <person name="Lohaus R."/>
            <person name="Hsiao Y.Y."/>
            <person name="Niu S.C."/>
            <person name="Wang J.Y."/>
            <person name="Lin Y.C."/>
            <person name="Xu Q."/>
            <person name="Chen L.J."/>
            <person name="Yoshida K."/>
            <person name="Fujiwara S."/>
            <person name="Wang Z.W."/>
            <person name="Zhang Y.Q."/>
            <person name="Mitsuda N."/>
            <person name="Wang M."/>
            <person name="Liu G.H."/>
            <person name="Pecoraro L."/>
            <person name="Huang H.X."/>
            <person name="Xiao X.J."/>
            <person name="Lin M."/>
            <person name="Wu X.Y."/>
            <person name="Wu W.L."/>
            <person name="Chen Y.Y."/>
            <person name="Chang S.B."/>
            <person name="Sakamoto S."/>
            <person name="Ohme-Takagi M."/>
            <person name="Yagi M."/>
            <person name="Zeng S.J."/>
            <person name="Shen C.Y."/>
            <person name="Yeh C.M."/>
            <person name="Luo Y.B."/>
            <person name="Tsai W.C."/>
            <person name="Van de Peer Y."/>
            <person name="Liu Z.J."/>
        </authorList>
    </citation>
    <scope>NUCLEOTIDE SEQUENCE [LARGE SCALE GENOMIC DNA]</scope>
    <source>
        <tissue evidence="1">The whole plant</tissue>
    </source>
</reference>
<sequence>MSKNGHEDPKTLYLTFSGPKLGRKMAWDRLAAGRLLHRLARAMTHLARATIHALACLAARLTCTSALLAHIMANVVARATRAWLTWPRLCIEWR</sequence>
<reference evidence="1 2" key="1">
    <citation type="journal article" date="2016" name="Sci. Rep.">
        <title>The Dendrobium catenatum Lindl. genome sequence provides insights into polysaccharide synthase, floral development and adaptive evolution.</title>
        <authorList>
            <person name="Zhang G.Q."/>
            <person name="Xu Q."/>
            <person name="Bian C."/>
            <person name="Tsai W.C."/>
            <person name="Yeh C.M."/>
            <person name="Liu K.W."/>
            <person name="Yoshida K."/>
            <person name="Zhang L.S."/>
            <person name="Chang S.B."/>
            <person name="Chen F."/>
            <person name="Shi Y."/>
            <person name="Su Y.Y."/>
            <person name="Zhang Y.Q."/>
            <person name="Chen L.J."/>
            <person name="Yin Y."/>
            <person name="Lin M."/>
            <person name="Huang H."/>
            <person name="Deng H."/>
            <person name="Wang Z.W."/>
            <person name="Zhu S.L."/>
            <person name="Zhao X."/>
            <person name="Deng C."/>
            <person name="Niu S.C."/>
            <person name="Huang J."/>
            <person name="Wang M."/>
            <person name="Liu G.H."/>
            <person name="Yang H.J."/>
            <person name="Xiao X.J."/>
            <person name="Hsiao Y.Y."/>
            <person name="Wu W.L."/>
            <person name="Chen Y.Y."/>
            <person name="Mitsuda N."/>
            <person name="Ohme-Takagi M."/>
            <person name="Luo Y.B."/>
            <person name="Van de Peer Y."/>
            <person name="Liu Z.J."/>
        </authorList>
    </citation>
    <scope>NUCLEOTIDE SEQUENCE [LARGE SCALE GENOMIC DNA]</scope>
    <source>
        <tissue evidence="1">The whole plant</tissue>
    </source>
</reference>
<name>A0A2I0VTK6_9ASPA</name>
<dbReference type="Proteomes" id="UP000233837">
    <property type="component" value="Unassembled WGS sequence"/>
</dbReference>
<accession>A0A2I0VTK6</accession>
<evidence type="ECO:0000313" key="1">
    <source>
        <dbReference type="EMBL" id="PKU66741.1"/>
    </source>
</evidence>
<dbReference type="AlphaFoldDB" id="A0A2I0VTK6"/>
<organism evidence="1 2">
    <name type="scientific">Dendrobium catenatum</name>
    <dbReference type="NCBI Taxonomy" id="906689"/>
    <lineage>
        <taxon>Eukaryota</taxon>
        <taxon>Viridiplantae</taxon>
        <taxon>Streptophyta</taxon>
        <taxon>Embryophyta</taxon>
        <taxon>Tracheophyta</taxon>
        <taxon>Spermatophyta</taxon>
        <taxon>Magnoliopsida</taxon>
        <taxon>Liliopsida</taxon>
        <taxon>Asparagales</taxon>
        <taxon>Orchidaceae</taxon>
        <taxon>Epidendroideae</taxon>
        <taxon>Malaxideae</taxon>
        <taxon>Dendrobiinae</taxon>
        <taxon>Dendrobium</taxon>
    </lineage>
</organism>